<dbReference type="Proteomes" id="UP000243723">
    <property type="component" value="Unassembled WGS sequence"/>
</dbReference>
<evidence type="ECO:0000313" key="2">
    <source>
        <dbReference type="Proteomes" id="UP000243723"/>
    </source>
</evidence>
<dbReference type="OrthoDB" id="3231004at2759"/>
<gene>
    <name evidence="1" type="ORF">B9Z65_5414</name>
</gene>
<proteinExistence type="predicted"/>
<dbReference type="AlphaFoldDB" id="A0A2P7ZE01"/>
<sequence>MSYIAELFENFMEYKQLIKTVQDIISNPTKYKAQDNKNNAITTSIPQLVAVKSAFRREMQKIVSVVDLFSKDPDALHRSQALSKEPSDDVVRKIMRVALEISDTVGSSAPAESSATARNGSTVSTASSYSVVGAESLPGDKVAAMLNSLLAPKIWIDVLPVAIEELAPSNFSIEAC</sequence>
<keyword evidence="2" id="KW-1185">Reference proteome</keyword>
<accession>A0A2P7ZE01</accession>
<dbReference type="EMBL" id="NHZQ01000236">
    <property type="protein sequence ID" value="PSK46446.1"/>
    <property type="molecule type" value="Genomic_DNA"/>
</dbReference>
<organism evidence="1 2">
    <name type="scientific">Elsinoe australis</name>
    <dbReference type="NCBI Taxonomy" id="40998"/>
    <lineage>
        <taxon>Eukaryota</taxon>
        <taxon>Fungi</taxon>
        <taxon>Dikarya</taxon>
        <taxon>Ascomycota</taxon>
        <taxon>Pezizomycotina</taxon>
        <taxon>Dothideomycetes</taxon>
        <taxon>Dothideomycetidae</taxon>
        <taxon>Myriangiales</taxon>
        <taxon>Elsinoaceae</taxon>
        <taxon>Elsinoe</taxon>
    </lineage>
</organism>
<dbReference type="STRING" id="40998.A0A2P7ZE01"/>
<name>A0A2P7ZE01_9PEZI</name>
<evidence type="ECO:0000313" key="1">
    <source>
        <dbReference type="EMBL" id="PSK46446.1"/>
    </source>
</evidence>
<protein>
    <submittedName>
        <fullName evidence="1">Uncharacterized protein</fullName>
    </submittedName>
</protein>
<reference evidence="1 2" key="1">
    <citation type="submission" date="2017-05" db="EMBL/GenBank/DDBJ databases">
        <title>Draft genome sequence of Elsinoe australis.</title>
        <authorList>
            <person name="Cheng Q."/>
        </authorList>
    </citation>
    <scope>NUCLEOTIDE SEQUENCE [LARGE SCALE GENOMIC DNA]</scope>
    <source>
        <strain evidence="1 2">NL1</strain>
    </source>
</reference>
<comment type="caution">
    <text evidence="1">The sequence shown here is derived from an EMBL/GenBank/DDBJ whole genome shotgun (WGS) entry which is preliminary data.</text>
</comment>